<accession>A0A4Z1B1T1</accession>
<gene>
    <name evidence="1" type="ORF">E4J94_13820</name>
</gene>
<proteinExistence type="predicted"/>
<dbReference type="Proteomes" id="UP000297998">
    <property type="component" value="Unassembled WGS sequence"/>
</dbReference>
<dbReference type="RefSeq" id="WP_135836386.1">
    <property type="nucleotide sequence ID" value="NZ_SRPE01000010.1"/>
</dbReference>
<comment type="caution">
    <text evidence="1">The sequence shown here is derived from an EMBL/GenBank/DDBJ whole genome shotgun (WGS) entry which is preliminary data.</text>
</comment>
<protein>
    <recommendedName>
        <fullName evidence="3">Lipoprotein</fullName>
    </recommendedName>
</protein>
<dbReference type="EMBL" id="SRPE01000010">
    <property type="protein sequence ID" value="TGN24316.1"/>
    <property type="molecule type" value="Genomic_DNA"/>
</dbReference>
<evidence type="ECO:0008006" key="3">
    <source>
        <dbReference type="Google" id="ProtNLM"/>
    </source>
</evidence>
<evidence type="ECO:0000313" key="2">
    <source>
        <dbReference type="Proteomes" id="UP000297998"/>
    </source>
</evidence>
<organism evidence="1 2">
    <name type="scientific">Empedobacter tilapiae</name>
    <dbReference type="NCBI Taxonomy" id="2491114"/>
    <lineage>
        <taxon>Bacteria</taxon>
        <taxon>Pseudomonadati</taxon>
        <taxon>Bacteroidota</taxon>
        <taxon>Flavobacteriia</taxon>
        <taxon>Flavobacteriales</taxon>
        <taxon>Weeksellaceae</taxon>
        <taxon>Empedobacter</taxon>
    </lineage>
</organism>
<dbReference type="PROSITE" id="PS51257">
    <property type="entry name" value="PROKAR_LIPOPROTEIN"/>
    <property type="match status" value="1"/>
</dbReference>
<dbReference type="AlphaFoldDB" id="A0A4Z1B1T1"/>
<evidence type="ECO:0000313" key="1">
    <source>
        <dbReference type="EMBL" id="TGN24316.1"/>
    </source>
</evidence>
<name>A0A4Z1B1T1_9FLAO</name>
<sequence length="250" mass="28749">MKKIGFTFLTIIGITSCTIKEEFTIQEDGKIKYTYNVDGAELQTYIPDQNDFFSTLDEQKKFVQAMEKGMTLEKFFTEIKNNDELLKSHNEAANKFLANNKTTYEKVKQHIIKVDFKTLNYSTELVSTNENMASESKLLNDFLFDFFNAIDNPFSSKYINNQKVITKNKVEIKIDKAAYEKLINGLSTQFGGESTYSSLFKYKLIIHTPQKITASSENGSNFSLDQKTVEFNYTFSELIADEPKLINVTY</sequence>
<dbReference type="OrthoDB" id="9972034at2"/>
<reference evidence="1 2" key="1">
    <citation type="submission" date="2019-03" db="EMBL/GenBank/DDBJ databases">
        <title>Empedobacter tilapiae sp. nov., isolated from an intestine of Nile tilapia Oreochromis niloticus.</title>
        <authorList>
            <person name="Kim Y.-O."/>
            <person name="Yoon J.-H."/>
        </authorList>
    </citation>
    <scope>NUCLEOTIDE SEQUENCE [LARGE SCALE GENOMIC DNA]</scope>
    <source>
        <strain evidence="1 2">MRS2</strain>
    </source>
</reference>
<keyword evidence="2" id="KW-1185">Reference proteome</keyword>